<gene>
    <name evidence="1" type="ORF">LH29_01870</name>
</gene>
<protein>
    <submittedName>
        <fullName evidence="1">Uncharacterized protein</fullName>
    </submittedName>
</protein>
<dbReference type="OrthoDB" id="7889003at2"/>
<evidence type="ECO:0000313" key="2">
    <source>
        <dbReference type="Proteomes" id="UP000032544"/>
    </source>
</evidence>
<evidence type="ECO:0000313" key="1">
    <source>
        <dbReference type="EMBL" id="KJF44286.1"/>
    </source>
</evidence>
<dbReference type="AlphaFoldDB" id="A0A0D8JCN6"/>
<dbReference type="STRING" id="1544798.LH29_01870"/>
<accession>A0A0D8JCN6</accession>
<dbReference type="Proteomes" id="UP000032544">
    <property type="component" value="Unassembled WGS sequence"/>
</dbReference>
<proteinExistence type="predicted"/>
<reference evidence="1 2" key="1">
    <citation type="submission" date="2014-09" db="EMBL/GenBank/DDBJ databases">
        <title>Draft Genome Sequence of Draconibacterium sp. JN14CK-3.</title>
        <authorList>
            <person name="Dong C."/>
            <person name="Lai Q."/>
            <person name="Shao Z."/>
        </authorList>
    </citation>
    <scope>NUCLEOTIDE SEQUENCE [LARGE SCALE GENOMIC DNA]</scope>
    <source>
        <strain evidence="1 2">JN14CK-3</strain>
    </source>
</reference>
<organism evidence="1 2">
    <name type="scientific">Draconibacterium sediminis</name>
    <dbReference type="NCBI Taxonomy" id="1544798"/>
    <lineage>
        <taxon>Bacteria</taxon>
        <taxon>Pseudomonadati</taxon>
        <taxon>Bacteroidota</taxon>
        <taxon>Bacteroidia</taxon>
        <taxon>Marinilabiliales</taxon>
        <taxon>Prolixibacteraceae</taxon>
        <taxon>Draconibacterium</taxon>
    </lineage>
</organism>
<sequence>MENDKYLISKELQQKLNLLATMIFADNNERNITDILNDQLEFNTLFNQLYSESNKNDYYWQYCTLNTYEQHYAQREKEFINQYPDANDKDFAQNELKEIQENYISIKEKVYIDPDHGYPVPEDVEINSYCYKFKFIGLDPENLILNFLTPDIIQKIEYTQKAKIEFLKAKCCSIIQFSEQDSKTNSEEIIDNKDIGPNADGIDKVAIDIEKPEDYKDLKHIRIFTKNNFKLFEHINNEFVRSNYKVKDYSYIYWQMREDGEIHYGVRPVEFLTWLQHNNYLQEEVLQLYSEHRKTPNQRKKEYNNIKSSY</sequence>
<name>A0A0D8JCN6_9BACT</name>
<dbReference type="EMBL" id="JRHC01000001">
    <property type="protein sequence ID" value="KJF44286.1"/>
    <property type="molecule type" value="Genomic_DNA"/>
</dbReference>
<keyword evidence="2" id="KW-1185">Reference proteome</keyword>
<comment type="caution">
    <text evidence="1">The sequence shown here is derived from an EMBL/GenBank/DDBJ whole genome shotgun (WGS) entry which is preliminary data.</text>
</comment>
<dbReference type="RefSeq" id="WP_045025843.1">
    <property type="nucleotide sequence ID" value="NZ_JRHC01000001.1"/>
</dbReference>